<dbReference type="Proteomes" id="UP000032141">
    <property type="component" value="Chromosome C3"/>
</dbReference>
<dbReference type="OMA" id="NLFQRPP"/>
<reference evidence="2 3" key="1">
    <citation type="journal article" date="2014" name="Genome Biol.">
        <title>Transcriptome and methylome profiling reveals relics of genome dominance in the mesopolyploid Brassica oleracea.</title>
        <authorList>
            <person name="Parkin I.A."/>
            <person name="Koh C."/>
            <person name="Tang H."/>
            <person name="Robinson S.J."/>
            <person name="Kagale S."/>
            <person name="Clarke W.E."/>
            <person name="Town C.D."/>
            <person name="Nixon J."/>
            <person name="Krishnakumar V."/>
            <person name="Bidwell S.L."/>
            <person name="Denoeud F."/>
            <person name="Belcram H."/>
            <person name="Links M.G."/>
            <person name="Just J."/>
            <person name="Clarke C."/>
            <person name="Bender T."/>
            <person name="Huebert T."/>
            <person name="Mason A.S."/>
            <person name="Pires J.C."/>
            <person name="Barker G."/>
            <person name="Moore J."/>
            <person name="Walley P.G."/>
            <person name="Manoli S."/>
            <person name="Batley J."/>
            <person name="Edwards D."/>
            <person name="Nelson M.N."/>
            <person name="Wang X."/>
            <person name="Paterson A.H."/>
            <person name="King G."/>
            <person name="Bancroft I."/>
            <person name="Chalhoub B."/>
            <person name="Sharpe A.G."/>
        </authorList>
    </citation>
    <scope>NUCLEOTIDE SEQUENCE</scope>
    <source>
        <strain evidence="2 3">cv. TO1000</strain>
    </source>
</reference>
<evidence type="ECO:0008006" key="4">
    <source>
        <dbReference type="Google" id="ProtNLM"/>
    </source>
</evidence>
<name>A0A0D3B851_BRAOL</name>
<accession>A0A0D3B851</accession>
<dbReference type="PANTHER" id="PTHR45023">
    <property type="match status" value="1"/>
</dbReference>
<feature type="region of interest" description="Disordered" evidence="1">
    <location>
        <begin position="55"/>
        <end position="79"/>
    </location>
</feature>
<dbReference type="EnsemblPlants" id="Bo3g045230.1">
    <property type="protein sequence ID" value="Bo3g045230.1"/>
    <property type="gene ID" value="Bo3g045230"/>
</dbReference>
<evidence type="ECO:0000313" key="3">
    <source>
        <dbReference type="Proteomes" id="UP000032141"/>
    </source>
</evidence>
<evidence type="ECO:0000256" key="1">
    <source>
        <dbReference type="SAM" id="MobiDB-lite"/>
    </source>
</evidence>
<dbReference type="Gramene" id="Bo3g045230.1">
    <property type="protein sequence ID" value="Bo3g045230.1"/>
    <property type="gene ID" value="Bo3g045230"/>
</dbReference>
<reference evidence="2" key="2">
    <citation type="submission" date="2015-03" db="UniProtKB">
        <authorList>
            <consortium name="EnsemblPlants"/>
        </authorList>
    </citation>
    <scope>IDENTIFICATION</scope>
</reference>
<dbReference type="HOGENOM" id="CLU_060433_1_0_1"/>
<sequence length="299" mass="33744">MPSSVPNYPPYYGSVMPNLFQRPPISSASMGNDVVPNIGTTEFPEFSTQIGLGVTSAVNEGTRKENEEDSTHARRKSPKWTTDQNLVLISGWIKYGTDSVVGRNQKNEAYWGKIVEYCNEHCSFNPPRDGASCRNHYNYMSKTLSQWVGAYDNATRMQQSGWSENDVLAKAHEIYSGGKNEHFNLMSEWHALRDQPRYGSQVGGNCGSSSGSKRSRENDASDSNSVGSSVRPMGRDATKKKELERLDKIAKRQEEANQLVKEKTQAKKMKMFMKLREKEQLDDKNKQLLEKLSHDLFGN</sequence>
<feature type="compositionally biased region" description="Basic and acidic residues" evidence="1">
    <location>
        <begin position="61"/>
        <end position="72"/>
    </location>
</feature>
<feature type="region of interest" description="Disordered" evidence="1">
    <location>
        <begin position="197"/>
        <end position="241"/>
    </location>
</feature>
<evidence type="ECO:0000313" key="2">
    <source>
        <dbReference type="EnsemblPlants" id="Bo3g045230.1"/>
    </source>
</evidence>
<dbReference type="AlphaFoldDB" id="A0A0D3B851"/>
<organism evidence="2 3">
    <name type="scientific">Brassica oleracea var. oleracea</name>
    <dbReference type="NCBI Taxonomy" id="109376"/>
    <lineage>
        <taxon>Eukaryota</taxon>
        <taxon>Viridiplantae</taxon>
        <taxon>Streptophyta</taxon>
        <taxon>Embryophyta</taxon>
        <taxon>Tracheophyta</taxon>
        <taxon>Spermatophyta</taxon>
        <taxon>Magnoliopsida</taxon>
        <taxon>eudicotyledons</taxon>
        <taxon>Gunneridae</taxon>
        <taxon>Pentapetalae</taxon>
        <taxon>rosids</taxon>
        <taxon>malvids</taxon>
        <taxon>Brassicales</taxon>
        <taxon>Brassicaceae</taxon>
        <taxon>Brassiceae</taxon>
        <taxon>Brassica</taxon>
    </lineage>
</organism>
<dbReference type="PANTHER" id="PTHR45023:SF13">
    <property type="entry name" value="PUTATIVE-RELATED"/>
    <property type="match status" value="1"/>
</dbReference>
<protein>
    <recommendedName>
        <fullName evidence="4">Myb-like domain-containing protein</fullName>
    </recommendedName>
</protein>
<keyword evidence="3" id="KW-1185">Reference proteome</keyword>
<proteinExistence type="predicted"/>